<keyword evidence="6 8" id="KW-0472">Membrane</keyword>
<dbReference type="GO" id="GO:0008519">
    <property type="term" value="F:ammonium channel activity"/>
    <property type="evidence" value="ECO:0007669"/>
    <property type="project" value="InterPro"/>
</dbReference>
<evidence type="ECO:0000256" key="3">
    <source>
        <dbReference type="ARBA" id="ARBA00022448"/>
    </source>
</evidence>
<dbReference type="EMBL" id="CAFBIY010000288">
    <property type="protein sequence ID" value="CAB4853591.1"/>
    <property type="molecule type" value="Genomic_DNA"/>
</dbReference>
<feature type="transmembrane region" description="Helical" evidence="8">
    <location>
        <begin position="335"/>
        <end position="352"/>
    </location>
</feature>
<feature type="transmembrane region" description="Helical" evidence="8">
    <location>
        <begin position="420"/>
        <end position="438"/>
    </location>
</feature>
<evidence type="ECO:0000256" key="1">
    <source>
        <dbReference type="ARBA" id="ARBA00004141"/>
    </source>
</evidence>
<feature type="transmembrane region" description="Helical" evidence="8">
    <location>
        <begin position="175"/>
        <end position="195"/>
    </location>
</feature>
<feature type="transmembrane region" description="Helical" evidence="8">
    <location>
        <begin position="450"/>
        <end position="471"/>
    </location>
</feature>
<evidence type="ECO:0000313" key="10">
    <source>
        <dbReference type="EMBL" id="CAB4363490.1"/>
    </source>
</evidence>
<accession>A0A6J7C8G9</accession>
<feature type="transmembrane region" description="Helical" evidence="8">
    <location>
        <begin position="491"/>
        <end position="513"/>
    </location>
</feature>
<evidence type="ECO:0000259" key="9">
    <source>
        <dbReference type="Pfam" id="PF00909"/>
    </source>
</evidence>
<dbReference type="EMBL" id="CAESGF010000006">
    <property type="protein sequence ID" value="CAB4363490.1"/>
    <property type="molecule type" value="Genomic_DNA"/>
</dbReference>
<dbReference type="GO" id="GO:0097272">
    <property type="term" value="P:ammonium homeostasis"/>
    <property type="evidence" value="ECO:0007669"/>
    <property type="project" value="TreeGrafter"/>
</dbReference>
<dbReference type="AlphaFoldDB" id="A0A6J7C8G9"/>
<evidence type="ECO:0000256" key="8">
    <source>
        <dbReference type="SAM" id="Phobius"/>
    </source>
</evidence>
<dbReference type="SUPFAM" id="SSF111352">
    <property type="entry name" value="Ammonium transporter"/>
    <property type="match status" value="1"/>
</dbReference>
<proteinExistence type="inferred from homology"/>
<evidence type="ECO:0000256" key="6">
    <source>
        <dbReference type="ARBA" id="ARBA00023136"/>
    </source>
</evidence>
<dbReference type="PANTHER" id="PTHR11730:SF6">
    <property type="entry name" value="AMMONIUM TRANSPORTER"/>
    <property type="match status" value="1"/>
</dbReference>
<comment type="subcellular location">
    <subcellularLocation>
        <location evidence="1">Membrane</location>
        <topology evidence="1">Multi-pass membrane protein</topology>
    </subcellularLocation>
</comment>
<sequence length="554" mass="59302">MQPTALHFRSVRVAVGSAVDEGDTALTLAIVRSQRGNGSEIDASYLASRPRPRGFEWRTCVNTVTLERGTLKARLADKERQRFFVAFLTGKLIGVMVAMYAMISLGPWIVGTLAHAASLPKADEMQDQLTNTVNGLNTAWTLIAAFLVFFMQAGFMMLEAGFARTREVVNILQECIVDTCLCALLFWAFGFAFMFGVGNKWIGHEYFFLNGAPAAYGSTGVAFMAFFLFQFAFADTCSTITSGAMVGRTGFVGDLLYSFVVSGFIYPIIGHWIWGPGGWLATLNDGARIFRDFAGSTVVHTVGGMVALAGAIVLGPRLGRKFKRDGGGLPPGHDLTIAAIGGVILWFGWYGFNPGSTLSAMDATGIGRVATNTTLAAAAGGLAAMALIYPRIKKWDMGITINGFLGGLVAITAPCYWVNAFGAICIGLIGGIVVVYGIDLIEHFRIDDPIGAVAVHGMAGIWGTWSVGLFATGQYGVTGLFWGKEEGLKQLWIQVWGNGVVAIVAFVSGFVLFKAVGLTKTLRVSEEGEREGIDIHEHGSPAYHPEAAYMGKGL</sequence>
<protein>
    <submittedName>
        <fullName evidence="11">Unannotated protein</fullName>
    </submittedName>
</protein>
<feature type="transmembrane region" description="Helical" evidence="8">
    <location>
        <begin position="83"/>
        <end position="103"/>
    </location>
</feature>
<dbReference type="InterPro" id="IPR018047">
    <property type="entry name" value="Ammonium_transpt_CS"/>
</dbReference>
<dbReference type="Gene3D" id="1.10.3430.10">
    <property type="entry name" value="Ammonium transporter AmtB like domains"/>
    <property type="match status" value="1"/>
</dbReference>
<dbReference type="GO" id="GO:0005886">
    <property type="term" value="C:plasma membrane"/>
    <property type="evidence" value="ECO:0007669"/>
    <property type="project" value="TreeGrafter"/>
</dbReference>
<evidence type="ECO:0000256" key="2">
    <source>
        <dbReference type="ARBA" id="ARBA00005887"/>
    </source>
</evidence>
<feature type="domain" description="Ammonium transporter AmtB-like" evidence="9">
    <location>
        <begin position="139"/>
        <end position="543"/>
    </location>
</feature>
<keyword evidence="7" id="KW-0924">Ammonia transport</keyword>
<dbReference type="NCBIfam" id="TIGR00836">
    <property type="entry name" value="amt"/>
    <property type="match status" value="1"/>
</dbReference>
<feature type="transmembrane region" description="Helical" evidence="8">
    <location>
        <begin position="255"/>
        <end position="274"/>
    </location>
</feature>
<reference evidence="11" key="1">
    <citation type="submission" date="2020-05" db="EMBL/GenBank/DDBJ databases">
        <authorList>
            <person name="Chiriac C."/>
            <person name="Salcher M."/>
            <person name="Ghai R."/>
            <person name="Kavagutti S V."/>
        </authorList>
    </citation>
    <scope>NUCLEOTIDE SEQUENCE</scope>
</reference>
<feature type="transmembrane region" description="Helical" evidence="8">
    <location>
        <begin position="372"/>
        <end position="390"/>
    </location>
</feature>
<evidence type="ECO:0000256" key="5">
    <source>
        <dbReference type="ARBA" id="ARBA00022989"/>
    </source>
</evidence>
<dbReference type="PANTHER" id="PTHR11730">
    <property type="entry name" value="AMMONIUM TRANSPORTER"/>
    <property type="match status" value="1"/>
</dbReference>
<name>A0A6J7C8G9_9ZZZZ</name>
<dbReference type="Pfam" id="PF00909">
    <property type="entry name" value="Ammonium_transp"/>
    <property type="match status" value="1"/>
</dbReference>
<keyword evidence="4 8" id="KW-0812">Transmembrane</keyword>
<dbReference type="InterPro" id="IPR001905">
    <property type="entry name" value="Ammonium_transpt"/>
</dbReference>
<feature type="transmembrane region" description="Helical" evidence="8">
    <location>
        <begin position="294"/>
        <end position="314"/>
    </location>
</feature>
<keyword evidence="3" id="KW-0813">Transport</keyword>
<evidence type="ECO:0000256" key="4">
    <source>
        <dbReference type="ARBA" id="ARBA00022692"/>
    </source>
</evidence>
<dbReference type="InterPro" id="IPR029020">
    <property type="entry name" value="Ammonium/urea_transptr"/>
</dbReference>
<gene>
    <name evidence="11" type="ORF">UFOPK3267_03123</name>
    <name evidence="10" type="ORF">UFOPK4189_01269</name>
</gene>
<keyword evidence="5 8" id="KW-1133">Transmembrane helix</keyword>
<organism evidence="11">
    <name type="scientific">freshwater metagenome</name>
    <dbReference type="NCBI Taxonomy" id="449393"/>
    <lineage>
        <taxon>unclassified sequences</taxon>
        <taxon>metagenomes</taxon>
        <taxon>ecological metagenomes</taxon>
    </lineage>
</organism>
<evidence type="ECO:0000256" key="7">
    <source>
        <dbReference type="ARBA" id="ARBA00023177"/>
    </source>
</evidence>
<feature type="transmembrane region" description="Helical" evidence="8">
    <location>
        <begin position="397"/>
        <end position="414"/>
    </location>
</feature>
<comment type="similarity">
    <text evidence="2">Belongs to the ammonia transporter channel (TC 1.A.11.2) family.</text>
</comment>
<feature type="transmembrane region" description="Helical" evidence="8">
    <location>
        <begin position="139"/>
        <end position="163"/>
    </location>
</feature>
<dbReference type="InterPro" id="IPR024041">
    <property type="entry name" value="NH4_transpt_AmtB-like_dom"/>
</dbReference>
<dbReference type="PROSITE" id="PS01219">
    <property type="entry name" value="AMMONIUM_TRANSP"/>
    <property type="match status" value="1"/>
</dbReference>
<feature type="transmembrane region" description="Helical" evidence="8">
    <location>
        <begin position="215"/>
        <end position="234"/>
    </location>
</feature>
<evidence type="ECO:0000313" key="11">
    <source>
        <dbReference type="EMBL" id="CAB4853591.1"/>
    </source>
</evidence>